<feature type="transmembrane region" description="Helical" evidence="1">
    <location>
        <begin position="865"/>
        <end position="887"/>
    </location>
</feature>
<feature type="transmembrane region" description="Helical" evidence="1">
    <location>
        <begin position="438"/>
        <end position="461"/>
    </location>
</feature>
<dbReference type="Gene3D" id="3.30.70.1430">
    <property type="entry name" value="Multidrug efflux transporter AcrB pore domain"/>
    <property type="match status" value="2"/>
</dbReference>
<name>A0A0F9Q6S4_9ZZZZ</name>
<dbReference type="GO" id="GO:0005886">
    <property type="term" value="C:plasma membrane"/>
    <property type="evidence" value="ECO:0007669"/>
    <property type="project" value="TreeGrafter"/>
</dbReference>
<gene>
    <name evidence="2" type="ORF">LCGC14_0755750</name>
</gene>
<feature type="transmembrane region" description="Helical" evidence="1">
    <location>
        <begin position="16"/>
        <end position="34"/>
    </location>
</feature>
<evidence type="ECO:0000256" key="1">
    <source>
        <dbReference type="SAM" id="Phobius"/>
    </source>
</evidence>
<dbReference type="SUPFAM" id="SSF82693">
    <property type="entry name" value="Multidrug efflux transporter AcrB pore domain, PN1, PN2, PC1 and PC2 subdomains"/>
    <property type="match status" value="2"/>
</dbReference>
<keyword evidence="1" id="KW-1133">Transmembrane helix</keyword>
<dbReference type="EMBL" id="LAZR01001845">
    <property type="protein sequence ID" value="KKN38204.1"/>
    <property type="molecule type" value="Genomic_DNA"/>
</dbReference>
<accession>A0A0F9Q6S4</accession>
<dbReference type="SUPFAM" id="SSF82866">
    <property type="entry name" value="Multidrug efflux transporter AcrB transmembrane domain"/>
    <property type="match status" value="2"/>
</dbReference>
<organism evidence="2">
    <name type="scientific">marine sediment metagenome</name>
    <dbReference type="NCBI Taxonomy" id="412755"/>
    <lineage>
        <taxon>unclassified sequences</taxon>
        <taxon>metagenomes</taxon>
        <taxon>ecological metagenomes</taxon>
    </lineage>
</organism>
<sequence length="1039" mass="116191">MKKQVSMIEWAIKNKAFPLAMVFVFVVVGLLGLFNMSRNEFPEFTVKQGLVIGLYPGADSKEVEEQLTSKVEGFLFGYNEVDKEKTYSYSRDGEMYVYVEVSSNVGRNETVQFWNKLKNDMLIFQQQNVPPGVKGIVVNSDFGNTAAMILSIESKTRPYKDLQQHVEEIEDRLRQVEGMAKISHSGGLTQQIAVYVDQNKLAQYGISPGNLMESLQSQGTIRSSGTLKSPTFNRPVHMDVFLKNVTDIAQHIVSTDENGGSIRIKDIAEIKKEYEDPDSYITTNGTKAMIITLEMTSGDNIVQFGDRIDEQLNGIKTQLPSDIQLRKIANQPEVVNHSISHFLKEFGFALLGVIIVTLFLLPFRVAAVAAATIPITILSTLGLMYMLGMELNIVTLAALIVVLGIVVDDPIVVIDNHVEKLDEGESVWKAAVNSAKELFPSVFTATLAISATFLPLVFFMTGTAKDFLSTFPYTIMIALFLSLAISVLLVPFFNTLFLKKGLHRDKEPEDGKKKKSILDRLQGFFDKSVETAMKHYKLTVGVGILSIVVGMFLFSNLSQELFPIIERNQFAVEIYLSKNSSLKETEKVVKDFEKILAKDERVEDYTSFIGESSPRFHMVYAPNLPAKNYAQILVTTTSDGATEEALKAYDKKYTEMFPNAYLRMKQLNMVATPAQVEVRLFGDDISALKKYGDQIISLARETPQTIWSRTNYGEMQQAIAIDVNQEEASRFGLSGEDVANALAINMEGLNATQVWDGDYAINVKIKSKDHKDQKVSTLRQLSIISPETGKDVSLRQVADITPSWEQEQIVRRNGMRCLTVRVDIEKGAVANEVLNNIRLKIDDLAIPESITIDYGGEYELAQENLLPMGISLLISIAIIFLILLWHFKAFKQALLSFITMPLSIFGAALGLILMQYPFGFTSFLGLLALCGIVVRNGIILIDFANELRWYHDYSVYKAAIHAAQRRMRPIFLTSSAAAVGVTPMIISRSSLWGPLGTVIAFGLMLSMVLTLFVLPVLYWLFFKNEKKEDEEIPETNKNV</sequence>
<dbReference type="InterPro" id="IPR027463">
    <property type="entry name" value="AcrB_DN_DC_subdom"/>
</dbReference>
<feature type="transmembrane region" description="Helical" evidence="1">
    <location>
        <begin position="383"/>
        <end position="407"/>
    </location>
</feature>
<dbReference type="Pfam" id="PF00873">
    <property type="entry name" value="ACR_tran"/>
    <property type="match status" value="1"/>
</dbReference>
<evidence type="ECO:0008006" key="3">
    <source>
        <dbReference type="Google" id="ProtNLM"/>
    </source>
</evidence>
<feature type="transmembrane region" description="Helical" evidence="1">
    <location>
        <begin position="536"/>
        <end position="554"/>
    </location>
</feature>
<dbReference type="Gene3D" id="3.30.70.1440">
    <property type="entry name" value="Multidrug efflux transporter AcrB pore domain"/>
    <property type="match status" value="1"/>
</dbReference>
<dbReference type="AlphaFoldDB" id="A0A0F9Q6S4"/>
<feature type="transmembrane region" description="Helical" evidence="1">
    <location>
        <begin position="998"/>
        <end position="1021"/>
    </location>
</feature>
<dbReference type="PANTHER" id="PTHR32063:SF18">
    <property type="entry name" value="CATION EFFLUX SYSTEM PROTEIN"/>
    <property type="match status" value="1"/>
</dbReference>
<keyword evidence="1" id="KW-0472">Membrane</keyword>
<feature type="transmembrane region" description="Helical" evidence="1">
    <location>
        <begin position="920"/>
        <end position="941"/>
    </location>
</feature>
<dbReference type="SUPFAM" id="SSF82714">
    <property type="entry name" value="Multidrug efflux transporter AcrB TolC docking domain, DN and DC subdomains"/>
    <property type="match status" value="2"/>
</dbReference>
<comment type="caution">
    <text evidence="2">The sequence shown here is derived from an EMBL/GenBank/DDBJ whole genome shotgun (WGS) entry which is preliminary data.</text>
</comment>
<feature type="transmembrane region" description="Helical" evidence="1">
    <location>
        <begin position="348"/>
        <end position="377"/>
    </location>
</feature>
<dbReference type="Gene3D" id="3.30.70.1320">
    <property type="entry name" value="Multidrug efflux transporter AcrB pore domain like"/>
    <property type="match status" value="1"/>
</dbReference>
<evidence type="ECO:0000313" key="2">
    <source>
        <dbReference type="EMBL" id="KKN38204.1"/>
    </source>
</evidence>
<dbReference type="PRINTS" id="PR00702">
    <property type="entry name" value="ACRIFLAVINRP"/>
</dbReference>
<dbReference type="Gene3D" id="3.30.2090.10">
    <property type="entry name" value="Multidrug efflux transporter AcrB TolC docking domain, DN and DC subdomains"/>
    <property type="match status" value="2"/>
</dbReference>
<protein>
    <recommendedName>
        <fullName evidence="3">SSD domain-containing protein</fullName>
    </recommendedName>
</protein>
<dbReference type="InterPro" id="IPR001036">
    <property type="entry name" value="Acrflvin-R"/>
</dbReference>
<reference evidence="2" key="1">
    <citation type="journal article" date="2015" name="Nature">
        <title>Complex archaea that bridge the gap between prokaryotes and eukaryotes.</title>
        <authorList>
            <person name="Spang A."/>
            <person name="Saw J.H."/>
            <person name="Jorgensen S.L."/>
            <person name="Zaremba-Niedzwiedzka K."/>
            <person name="Martijn J."/>
            <person name="Lind A.E."/>
            <person name="van Eijk R."/>
            <person name="Schleper C."/>
            <person name="Guy L."/>
            <person name="Ettema T.J."/>
        </authorList>
    </citation>
    <scope>NUCLEOTIDE SEQUENCE</scope>
</reference>
<proteinExistence type="predicted"/>
<dbReference type="Gene3D" id="1.20.1640.10">
    <property type="entry name" value="Multidrug efflux transporter AcrB transmembrane domain"/>
    <property type="match status" value="2"/>
</dbReference>
<feature type="transmembrane region" description="Helical" evidence="1">
    <location>
        <begin position="894"/>
        <end position="914"/>
    </location>
</feature>
<dbReference type="PANTHER" id="PTHR32063">
    <property type="match status" value="1"/>
</dbReference>
<feature type="transmembrane region" description="Helical" evidence="1">
    <location>
        <begin position="473"/>
        <end position="497"/>
    </location>
</feature>
<dbReference type="GO" id="GO:0042910">
    <property type="term" value="F:xenobiotic transmembrane transporter activity"/>
    <property type="evidence" value="ECO:0007669"/>
    <property type="project" value="TreeGrafter"/>
</dbReference>
<keyword evidence="1" id="KW-0812">Transmembrane</keyword>
<feature type="transmembrane region" description="Helical" evidence="1">
    <location>
        <begin position="970"/>
        <end position="986"/>
    </location>
</feature>